<dbReference type="InterPro" id="IPR018193">
    <property type="entry name" value="Glyc_kinase_flavodox-like_fold"/>
</dbReference>
<dbReference type="InterPro" id="IPR018197">
    <property type="entry name" value="Glycerate_kinase_RE-like"/>
</dbReference>
<dbReference type="InterPro" id="IPR004381">
    <property type="entry name" value="Glycerate_kinase"/>
</dbReference>
<dbReference type="PIRSF" id="PIRSF006078">
    <property type="entry name" value="GlxK"/>
    <property type="match status" value="1"/>
</dbReference>
<dbReference type="Proteomes" id="UP001644719">
    <property type="component" value="Unassembled WGS sequence"/>
</dbReference>
<protein>
    <submittedName>
        <fullName evidence="5">Glycerate kinase</fullName>
    </submittedName>
</protein>
<dbReference type="Pfam" id="PF02595">
    <property type="entry name" value="Gly_kinase"/>
    <property type="match status" value="2"/>
</dbReference>
<dbReference type="GO" id="GO:0016301">
    <property type="term" value="F:kinase activity"/>
    <property type="evidence" value="ECO:0007669"/>
    <property type="project" value="UniProtKB-KW"/>
</dbReference>
<keyword evidence="3 4" id="KW-0418">Kinase</keyword>
<comment type="caution">
    <text evidence="5">The sequence shown here is derived from an EMBL/GenBank/DDBJ whole genome shotgun (WGS) entry which is preliminary data.</text>
</comment>
<comment type="similarity">
    <text evidence="1 4">Belongs to the glycerate kinase type-1 family.</text>
</comment>
<dbReference type="SUPFAM" id="SSF110738">
    <property type="entry name" value="Glycerate kinase I"/>
    <property type="match status" value="2"/>
</dbReference>
<evidence type="ECO:0000256" key="3">
    <source>
        <dbReference type="ARBA" id="ARBA00022777"/>
    </source>
</evidence>
<gene>
    <name evidence="5" type="ORF">G5B17_07505</name>
</gene>
<dbReference type="Gene3D" id="3.90.1510.10">
    <property type="entry name" value="Glycerate kinase, domain 2"/>
    <property type="match status" value="1"/>
</dbReference>
<proteinExistence type="inferred from homology"/>
<sequence length="435" mass="46271">MKVVIAIDSFKGSMSSIEAGEAAAAGIRKVYSEAKTKVYPLADGGEGTVRALAQGLGGSLENVTVTGPLGTPVDCEYAIWEKRNIGGSGRIDFVGKEMMAVSENASVVENTSIIESKRGYKNEKKCGKTAIIEMAGAAGITLVPPELLNPINTTTYGVGEVIKDAISKGCRNFIIGIGGSATNDGGIGMLQALGGELLDKSGKQVPFGAEGVEKLASISCKNLLPELKECSFRIACDVDNPLYGEKGCSYIFGPQKGATPEMVELMDGWMENYAKITEEYFADSKTQLGKFNYDPNYPGCGAAGGLGFAFRTFLHGKLEPGISIVLEEIGIENQIKNADIVITGEGRLDGQTVMGKVPIGIARLAKKYGKPVLAFSGSVTEDAASCNEAGIDAFFPILRQVTTLEEAMDPQTAQKNMESAVEQVFRVIRLKERNW</sequence>
<accession>A0ABX2H578</accession>
<reference evidence="5 6" key="1">
    <citation type="journal article" date="2020" name="Cell Host Microbe">
        <title>Functional and Genomic Variation between Human-Derived Isolates of Lachnospiraceae Reveals Inter- and Intra-Species Diversity.</title>
        <authorList>
            <person name="Sorbara M.T."/>
            <person name="Littmann E.R."/>
            <person name="Fontana E."/>
            <person name="Moody T.U."/>
            <person name="Kohout C.E."/>
            <person name="Gjonbalaj M."/>
            <person name="Eaton V."/>
            <person name="Seok R."/>
            <person name="Leiner I.M."/>
            <person name="Pamer E.G."/>
        </authorList>
    </citation>
    <scope>NUCLEOTIDE SEQUENCE [LARGE SCALE GENOMIC DNA]</scope>
    <source>
        <strain evidence="5 6">MSK.17.74</strain>
    </source>
</reference>
<keyword evidence="2 4" id="KW-0808">Transferase</keyword>
<evidence type="ECO:0000313" key="5">
    <source>
        <dbReference type="EMBL" id="NSG85279.1"/>
    </source>
</evidence>
<keyword evidence="6" id="KW-1185">Reference proteome</keyword>
<dbReference type="PANTHER" id="PTHR21599:SF0">
    <property type="entry name" value="GLYCERATE KINASE"/>
    <property type="match status" value="1"/>
</dbReference>
<evidence type="ECO:0000256" key="1">
    <source>
        <dbReference type="ARBA" id="ARBA00006284"/>
    </source>
</evidence>
<dbReference type="EMBL" id="JAAITS010000017">
    <property type="protein sequence ID" value="NSG85279.1"/>
    <property type="molecule type" value="Genomic_DNA"/>
</dbReference>
<evidence type="ECO:0000256" key="4">
    <source>
        <dbReference type="PIRNR" id="PIRNR006078"/>
    </source>
</evidence>
<name>A0ABX2H578_9FIRM</name>
<evidence type="ECO:0000313" key="6">
    <source>
        <dbReference type="Proteomes" id="UP001644719"/>
    </source>
</evidence>
<evidence type="ECO:0000256" key="2">
    <source>
        <dbReference type="ARBA" id="ARBA00022679"/>
    </source>
</evidence>
<dbReference type="InterPro" id="IPR036129">
    <property type="entry name" value="Glycerate_kinase_sf"/>
</dbReference>
<dbReference type="NCBIfam" id="TIGR00045">
    <property type="entry name" value="glycerate kinase"/>
    <property type="match status" value="1"/>
</dbReference>
<dbReference type="RefSeq" id="WP_173769636.1">
    <property type="nucleotide sequence ID" value="NZ_JAAITS010000017.1"/>
</dbReference>
<organism evidence="5 6">
    <name type="scientific">Blautia faecis</name>
    <dbReference type="NCBI Taxonomy" id="871665"/>
    <lineage>
        <taxon>Bacteria</taxon>
        <taxon>Bacillati</taxon>
        <taxon>Bacillota</taxon>
        <taxon>Clostridia</taxon>
        <taxon>Lachnospirales</taxon>
        <taxon>Lachnospiraceae</taxon>
        <taxon>Blautia</taxon>
    </lineage>
</organism>
<dbReference type="PANTHER" id="PTHR21599">
    <property type="entry name" value="GLYCERATE KINASE"/>
    <property type="match status" value="1"/>
</dbReference>
<dbReference type="Gene3D" id="3.40.50.10350">
    <property type="entry name" value="Glycerate kinase, domain 1"/>
    <property type="match status" value="1"/>
</dbReference>